<protein>
    <submittedName>
        <fullName evidence="2">Uncharacterized protein</fullName>
    </submittedName>
</protein>
<evidence type="ECO:0000313" key="2">
    <source>
        <dbReference type="EMBL" id="PIR43366.1"/>
    </source>
</evidence>
<evidence type="ECO:0000256" key="1">
    <source>
        <dbReference type="SAM" id="Phobius"/>
    </source>
</evidence>
<accession>A0A2H0RAJ2</accession>
<dbReference type="EMBL" id="PCXU01000025">
    <property type="protein sequence ID" value="PIR43366.1"/>
    <property type="molecule type" value="Genomic_DNA"/>
</dbReference>
<sequence>MKLQFKNPTVDFFTKSYLLLFFIPFLLQLIFILCLYLWGNQYDLWEYEGVLALGIWGTVFGLLGNLVGYLAVIIFILLLQGKIMSGSKLPLSTKYYLFFLALFLHLMTMYFLFHWGILSYLPFYFPFWLWVV</sequence>
<keyword evidence="1" id="KW-0812">Transmembrane</keyword>
<feature type="transmembrane region" description="Helical" evidence="1">
    <location>
        <begin position="50"/>
        <end position="79"/>
    </location>
</feature>
<comment type="caution">
    <text evidence="2">The sequence shown here is derived from an EMBL/GenBank/DDBJ whole genome shotgun (WGS) entry which is preliminary data.</text>
</comment>
<feature type="transmembrane region" description="Helical" evidence="1">
    <location>
        <begin position="12"/>
        <end position="38"/>
    </location>
</feature>
<keyword evidence="1" id="KW-1133">Transmembrane helix</keyword>
<gene>
    <name evidence="2" type="ORF">COV24_02880</name>
</gene>
<proteinExistence type="predicted"/>
<reference evidence="2 3" key="1">
    <citation type="submission" date="2017-09" db="EMBL/GenBank/DDBJ databases">
        <title>Depth-based differentiation of microbial function through sediment-hosted aquifers and enrichment of novel symbionts in the deep terrestrial subsurface.</title>
        <authorList>
            <person name="Probst A.J."/>
            <person name="Ladd B."/>
            <person name="Jarett J.K."/>
            <person name="Geller-Mcgrath D.E."/>
            <person name="Sieber C.M."/>
            <person name="Emerson J.B."/>
            <person name="Anantharaman K."/>
            <person name="Thomas B.C."/>
            <person name="Malmstrom R."/>
            <person name="Stieglmeier M."/>
            <person name="Klingl A."/>
            <person name="Woyke T."/>
            <person name="Ryan C.M."/>
            <person name="Banfield J.F."/>
        </authorList>
    </citation>
    <scope>NUCLEOTIDE SEQUENCE [LARGE SCALE GENOMIC DNA]</scope>
    <source>
        <strain evidence="2">CG10_big_fil_rev_8_21_14_0_10_32_10</strain>
    </source>
</reference>
<dbReference type="Proteomes" id="UP000230214">
    <property type="component" value="Unassembled WGS sequence"/>
</dbReference>
<dbReference type="AlphaFoldDB" id="A0A2H0RAJ2"/>
<feature type="transmembrane region" description="Helical" evidence="1">
    <location>
        <begin position="95"/>
        <end position="117"/>
    </location>
</feature>
<keyword evidence="1" id="KW-0472">Membrane</keyword>
<name>A0A2H0RAJ2_UNCKA</name>
<evidence type="ECO:0000313" key="3">
    <source>
        <dbReference type="Proteomes" id="UP000230214"/>
    </source>
</evidence>
<organism evidence="2 3">
    <name type="scientific">candidate division WWE3 bacterium CG10_big_fil_rev_8_21_14_0_10_32_10</name>
    <dbReference type="NCBI Taxonomy" id="1975090"/>
    <lineage>
        <taxon>Bacteria</taxon>
        <taxon>Katanobacteria</taxon>
    </lineage>
</organism>